<keyword evidence="2" id="KW-1185">Reference proteome</keyword>
<gene>
    <name evidence="1" type="ORF">ILEXP_LOCUS21208</name>
</gene>
<protein>
    <recommendedName>
        <fullName evidence="3">E3 ubiquitin-protein ligase RHF2A</fullName>
    </recommendedName>
</protein>
<proteinExistence type="predicted"/>
<reference evidence="1 2" key="1">
    <citation type="submission" date="2024-02" db="EMBL/GenBank/DDBJ databases">
        <authorList>
            <person name="Vignale AGUSTIN F."/>
            <person name="Sosa J E."/>
            <person name="Modenutti C."/>
        </authorList>
    </citation>
    <scope>NUCLEOTIDE SEQUENCE [LARGE SCALE GENOMIC DNA]</scope>
</reference>
<dbReference type="Proteomes" id="UP001642360">
    <property type="component" value="Unassembled WGS sequence"/>
</dbReference>
<comment type="caution">
    <text evidence="1">The sequence shown here is derived from an EMBL/GenBank/DDBJ whole genome shotgun (WGS) entry which is preliminary data.</text>
</comment>
<dbReference type="AlphaFoldDB" id="A0ABC8S6Z4"/>
<organism evidence="1 2">
    <name type="scientific">Ilex paraguariensis</name>
    <name type="common">yerba mate</name>
    <dbReference type="NCBI Taxonomy" id="185542"/>
    <lineage>
        <taxon>Eukaryota</taxon>
        <taxon>Viridiplantae</taxon>
        <taxon>Streptophyta</taxon>
        <taxon>Embryophyta</taxon>
        <taxon>Tracheophyta</taxon>
        <taxon>Spermatophyta</taxon>
        <taxon>Magnoliopsida</taxon>
        <taxon>eudicotyledons</taxon>
        <taxon>Gunneridae</taxon>
        <taxon>Pentapetalae</taxon>
        <taxon>asterids</taxon>
        <taxon>campanulids</taxon>
        <taxon>Aquifoliales</taxon>
        <taxon>Aquifoliaceae</taxon>
        <taxon>Ilex</taxon>
    </lineage>
</organism>
<evidence type="ECO:0000313" key="1">
    <source>
        <dbReference type="EMBL" id="CAK9152976.1"/>
    </source>
</evidence>
<sequence>MCWQPISLKNPTSQELLEAVERERSFRLKPTRNSTIFHHPTLWDFELQHLPAGVNDAELEERIIQHLAAAAAMGRVRHIARREGSRIRSSAHGPQQFLLFSTHPNVPSSGSVSTLAPGEEESDPAAITVATPSIPLTAVASEPLQHMPPFPSVQSIQNPVLSSGSTVVLTNRQGISVDTRTSAGQSSNQDRAGPSDFLSISDTWKSRLNAMSIKYKESISKSTRGWKERLFSRNTSMADIGSEVRREVDAGMASVSRMIERLETRETTRARHVSTSDSLADSSVRQQRNLDNVETLASFPQHFIFEEREFLASNYDMLRRKGLEGESET</sequence>
<name>A0ABC8S6Z4_9AQUA</name>
<accession>A0ABC8S6Z4</accession>
<dbReference type="EMBL" id="CAUOFW020002314">
    <property type="protein sequence ID" value="CAK9152976.1"/>
    <property type="molecule type" value="Genomic_DNA"/>
</dbReference>
<evidence type="ECO:0008006" key="3">
    <source>
        <dbReference type="Google" id="ProtNLM"/>
    </source>
</evidence>
<evidence type="ECO:0000313" key="2">
    <source>
        <dbReference type="Proteomes" id="UP001642360"/>
    </source>
</evidence>